<evidence type="ECO:0000256" key="2">
    <source>
        <dbReference type="ARBA" id="ARBA00022827"/>
    </source>
</evidence>
<dbReference type="InterPro" id="IPR023753">
    <property type="entry name" value="FAD/NAD-binding_dom"/>
</dbReference>
<feature type="binding site" evidence="5">
    <location>
        <position position="54"/>
    </location>
    <ligand>
        <name>FAD</name>
        <dbReference type="ChEBI" id="CHEBI:57692"/>
    </ligand>
</feature>
<comment type="subunit">
    <text evidence="5">Homodimer.</text>
</comment>
<keyword evidence="3 5" id="KW-0521">NADP</keyword>
<dbReference type="PRINTS" id="PR00469">
    <property type="entry name" value="PNDRDTASEII"/>
</dbReference>
<gene>
    <name evidence="7" type="ORF">HUK68_11160</name>
</gene>
<comment type="similarity">
    <text evidence="5">Belongs to the ferredoxin--NADP reductase type 2 family.</text>
</comment>
<protein>
    <recommendedName>
        <fullName evidence="5">Ferredoxin--NADP reductase</fullName>
        <shortName evidence="5">FNR</shortName>
        <shortName evidence="5">Fd-NADP(+) reductase</shortName>
        <ecNumber evidence="5">1.18.1.2</ecNumber>
    </recommendedName>
</protein>
<dbReference type="InterPro" id="IPR022890">
    <property type="entry name" value="Fd--NADP_Rdtase_type_2"/>
</dbReference>
<name>A0A6N1X284_9BURK</name>
<dbReference type="PRINTS" id="PR00368">
    <property type="entry name" value="FADPNR"/>
</dbReference>
<dbReference type="SUPFAM" id="SSF51905">
    <property type="entry name" value="FAD/NAD(P)-binding domain"/>
    <property type="match status" value="2"/>
</dbReference>
<evidence type="ECO:0000256" key="5">
    <source>
        <dbReference type="HAMAP-Rule" id="MF_01685"/>
    </source>
</evidence>
<evidence type="ECO:0000256" key="3">
    <source>
        <dbReference type="ARBA" id="ARBA00022857"/>
    </source>
</evidence>
<evidence type="ECO:0000256" key="4">
    <source>
        <dbReference type="ARBA" id="ARBA00023002"/>
    </source>
</evidence>
<evidence type="ECO:0000313" key="8">
    <source>
        <dbReference type="Proteomes" id="UP000509579"/>
    </source>
</evidence>
<sequence>MTAHAALPPVDTDAVVIGAGPAGLFQAFQLGLQGLGVHIVDALPHAGGQCAQLYGDKPIYDVPGIPVCTGHELVARLLAQLAPIKPQWHLGSQVQALQTLDDGRFLLTTSAGTQLRARCVFVAAGVGAFVPRTLKIEGIEAHLGRQLYYHPAHAEVAAGQRIVVHGGDEDAVAAAVDGAEAHPAAQVTLLHRRDVFQAAPDLLARLQALRDAGRITVVAAQISGIEEQEGRLCALQLTDPQGDARRLPLDQLWVYLGISPRLGPVADWGLAIERKQLLVDAATFATSQPGIYAVGDINSYPGKRRLILCAFHEATMAAFAAAEWLSGQKVLLQYTTTSARLHGILGVQHSDAS</sequence>
<dbReference type="Gene3D" id="3.50.50.60">
    <property type="entry name" value="FAD/NAD(P)-binding domain"/>
    <property type="match status" value="2"/>
</dbReference>
<organism evidence="7 8">
    <name type="scientific">Comamonas antarctica</name>
    <dbReference type="NCBI Taxonomy" id="2743470"/>
    <lineage>
        <taxon>Bacteria</taxon>
        <taxon>Pseudomonadati</taxon>
        <taxon>Pseudomonadota</taxon>
        <taxon>Betaproteobacteria</taxon>
        <taxon>Burkholderiales</taxon>
        <taxon>Comamonadaceae</taxon>
        <taxon>Comamonas</taxon>
    </lineage>
</organism>
<keyword evidence="2 5" id="KW-0274">FAD</keyword>
<feature type="binding site" evidence="5">
    <location>
        <position position="49"/>
    </location>
    <ligand>
        <name>FAD</name>
        <dbReference type="ChEBI" id="CHEBI:57692"/>
    </ligand>
</feature>
<proteinExistence type="inferred from homology"/>
<reference evidence="7 8" key="1">
    <citation type="submission" date="2020-06" db="EMBL/GenBank/DDBJ databases">
        <title>Acidovorax antarctica sp. nov., isolated from Corinth ice sheet soil, Antarctic Fields Peninsula.</title>
        <authorList>
            <person name="Xu Q."/>
            <person name="Peng F."/>
        </authorList>
    </citation>
    <scope>NUCLEOTIDE SEQUENCE [LARGE SCALE GENOMIC DNA]</scope>
    <source>
        <strain evidence="7 8">16-35-5</strain>
    </source>
</reference>
<dbReference type="GO" id="GO:0004324">
    <property type="term" value="F:ferredoxin-NADP+ reductase activity"/>
    <property type="evidence" value="ECO:0007669"/>
    <property type="project" value="UniProtKB-UniRule"/>
</dbReference>
<dbReference type="Proteomes" id="UP000509579">
    <property type="component" value="Chromosome"/>
</dbReference>
<dbReference type="EC" id="1.18.1.2" evidence="5"/>
<dbReference type="GO" id="GO:0050661">
    <property type="term" value="F:NADP binding"/>
    <property type="evidence" value="ECO:0007669"/>
    <property type="project" value="UniProtKB-UniRule"/>
</dbReference>
<feature type="binding site" evidence="5">
    <location>
        <position position="94"/>
    </location>
    <ligand>
        <name>FAD</name>
        <dbReference type="ChEBI" id="CHEBI:57692"/>
    </ligand>
</feature>
<keyword evidence="4 5" id="KW-0560">Oxidoreductase</keyword>
<dbReference type="RefSeq" id="WP_175504214.1">
    <property type="nucleotide sequence ID" value="NZ_CP054840.1"/>
</dbReference>
<dbReference type="GO" id="GO:0050660">
    <property type="term" value="F:flavin adenine dinucleotide binding"/>
    <property type="evidence" value="ECO:0007669"/>
    <property type="project" value="UniProtKB-UniRule"/>
</dbReference>
<feature type="binding site" evidence="5">
    <location>
        <position position="337"/>
    </location>
    <ligand>
        <name>FAD</name>
        <dbReference type="ChEBI" id="CHEBI:57692"/>
    </ligand>
</feature>
<evidence type="ECO:0000259" key="6">
    <source>
        <dbReference type="Pfam" id="PF07992"/>
    </source>
</evidence>
<keyword evidence="8" id="KW-1185">Reference proteome</keyword>
<dbReference type="HAMAP" id="MF_01685">
    <property type="entry name" value="FENR2"/>
    <property type="match status" value="1"/>
</dbReference>
<comment type="cofactor">
    <cofactor evidence="5">
        <name>FAD</name>
        <dbReference type="ChEBI" id="CHEBI:57692"/>
    </cofactor>
    <text evidence="5">Binds 1 FAD per subunit.</text>
</comment>
<comment type="catalytic activity">
    <reaction evidence="5">
        <text>2 reduced [2Fe-2S]-[ferredoxin] + NADP(+) + H(+) = 2 oxidized [2Fe-2S]-[ferredoxin] + NADPH</text>
        <dbReference type="Rhea" id="RHEA:20125"/>
        <dbReference type="Rhea" id="RHEA-COMP:10000"/>
        <dbReference type="Rhea" id="RHEA-COMP:10001"/>
        <dbReference type="ChEBI" id="CHEBI:15378"/>
        <dbReference type="ChEBI" id="CHEBI:33737"/>
        <dbReference type="ChEBI" id="CHEBI:33738"/>
        <dbReference type="ChEBI" id="CHEBI:57783"/>
        <dbReference type="ChEBI" id="CHEBI:58349"/>
        <dbReference type="EC" id="1.18.1.2"/>
    </reaction>
</comment>
<dbReference type="PANTHER" id="PTHR48105">
    <property type="entry name" value="THIOREDOXIN REDUCTASE 1-RELATED-RELATED"/>
    <property type="match status" value="1"/>
</dbReference>
<dbReference type="EMBL" id="CP054840">
    <property type="protein sequence ID" value="QKV53407.1"/>
    <property type="molecule type" value="Genomic_DNA"/>
</dbReference>
<dbReference type="InterPro" id="IPR036188">
    <property type="entry name" value="FAD/NAD-bd_sf"/>
</dbReference>
<comment type="caution">
    <text evidence="5">Lacks conserved residue(s) required for the propagation of feature annotation.</text>
</comment>
<feature type="binding site" evidence="5">
    <location>
        <position position="41"/>
    </location>
    <ligand>
        <name>FAD</name>
        <dbReference type="ChEBI" id="CHEBI:57692"/>
    </ligand>
</feature>
<feature type="binding site" evidence="5">
    <location>
        <position position="296"/>
    </location>
    <ligand>
        <name>FAD</name>
        <dbReference type="ChEBI" id="CHEBI:57692"/>
    </ligand>
</feature>
<dbReference type="Pfam" id="PF07992">
    <property type="entry name" value="Pyr_redox_2"/>
    <property type="match status" value="1"/>
</dbReference>
<dbReference type="InterPro" id="IPR050097">
    <property type="entry name" value="Ferredoxin-NADP_redctase_2"/>
</dbReference>
<feature type="domain" description="FAD/NAD(P)-binding" evidence="6">
    <location>
        <begin position="13"/>
        <end position="302"/>
    </location>
</feature>
<evidence type="ECO:0000256" key="1">
    <source>
        <dbReference type="ARBA" id="ARBA00022630"/>
    </source>
</evidence>
<dbReference type="AlphaFoldDB" id="A0A6N1X284"/>
<keyword evidence="1 5" id="KW-0285">Flavoprotein</keyword>
<dbReference type="KEGG" id="aant:HUK68_11160"/>
<feature type="binding site" evidence="5">
    <location>
        <position position="129"/>
    </location>
    <ligand>
        <name>FAD</name>
        <dbReference type="ChEBI" id="CHEBI:57692"/>
    </ligand>
</feature>
<evidence type="ECO:0000313" key="7">
    <source>
        <dbReference type="EMBL" id="QKV53407.1"/>
    </source>
</evidence>
<accession>A0A6N1X284</accession>